<dbReference type="HOGENOM" id="CLU_000809_2_0_3"/>
<dbReference type="GO" id="GO:0003676">
    <property type="term" value="F:nucleic acid binding"/>
    <property type="evidence" value="ECO:0007669"/>
    <property type="project" value="InterPro"/>
</dbReference>
<dbReference type="InterPro" id="IPR001650">
    <property type="entry name" value="Helicase_C-like"/>
</dbReference>
<accession>K9WQI0</accession>
<keyword evidence="5" id="KW-0347">Helicase</keyword>
<dbReference type="SMART" id="SM00487">
    <property type="entry name" value="DEXDc"/>
    <property type="match status" value="1"/>
</dbReference>
<feature type="domain" description="Helicase C-terminal" evidence="4">
    <location>
        <begin position="383"/>
        <end position="546"/>
    </location>
</feature>
<dbReference type="GO" id="GO:0036297">
    <property type="term" value="P:interstrand cross-link repair"/>
    <property type="evidence" value="ECO:0007669"/>
    <property type="project" value="TreeGrafter"/>
</dbReference>
<dbReference type="InterPro" id="IPR018973">
    <property type="entry name" value="MZB"/>
</dbReference>
<keyword evidence="6" id="KW-1185">Reference proteome</keyword>
<dbReference type="Pfam" id="PF00270">
    <property type="entry name" value="DEAD"/>
    <property type="match status" value="1"/>
</dbReference>
<dbReference type="GO" id="GO:0006289">
    <property type="term" value="P:nucleotide-excision repair"/>
    <property type="evidence" value="ECO:0007669"/>
    <property type="project" value="TreeGrafter"/>
</dbReference>
<keyword evidence="2" id="KW-0067">ATP-binding</keyword>
<dbReference type="InterPro" id="IPR027417">
    <property type="entry name" value="P-loop_NTPase"/>
</dbReference>
<dbReference type="PANTHER" id="PTHR47957">
    <property type="entry name" value="ATP-DEPENDENT HELICASE HRQ1"/>
    <property type="match status" value="1"/>
</dbReference>
<dbReference type="KEGG" id="mic:Mic7113_6464"/>
<dbReference type="PROSITE" id="PS51192">
    <property type="entry name" value="HELICASE_ATP_BIND_1"/>
    <property type="match status" value="1"/>
</dbReference>
<organism evidence="5 6">
    <name type="scientific">Allocoleopsis franciscana PCC 7113</name>
    <dbReference type="NCBI Taxonomy" id="1173027"/>
    <lineage>
        <taxon>Bacteria</taxon>
        <taxon>Bacillati</taxon>
        <taxon>Cyanobacteriota</taxon>
        <taxon>Cyanophyceae</taxon>
        <taxon>Coleofasciculales</taxon>
        <taxon>Coleofasciculaceae</taxon>
        <taxon>Allocoleopsis</taxon>
        <taxon>Allocoleopsis franciscana</taxon>
    </lineage>
</organism>
<keyword evidence="5" id="KW-0378">Hydrolase</keyword>
<dbReference type="EMBL" id="CP003631">
    <property type="protein sequence ID" value="AFZ22044.1"/>
    <property type="molecule type" value="Genomic_DNA"/>
</dbReference>
<keyword evidence="1" id="KW-0547">Nucleotide-binding</keyword>
<feature type="domain" description="Helicase ATP-binding" evidence="3">
    <location>
        <begin position="163"/>
        <end position="354"/>
    </location>
</feature>
<evidence type="ECO:0000259" key="4">
    <source>
        <dbReference type="PROSITE" id="PS51194"/>
    </source>
</evidence>
<dbReference type="PATRIC" id="fig|1173027.3.peg.7145"/>
<sequence length="944" mass="103413">MTQSDNIPNNTSSHQPDYTALLQATLGEIPTLPEWLAVGQSVYSLERGFGEVVGCLGRRLIIQFEKSSQPIFLPNWPLAVEQKHLIKASDAPAPEPIPEIEQMGVPTFRKFATEVADSLVAVDVMPPAKGELHPLPTDLPDALLNALQHSGIQQIYSHQLEALMALRSGKDICLVTATSSGKTLSFSIPILESCLNNPNICVLMLYPLKALAVDQMEKLATLNAALPPEKRLKIGLITGDTPISERKQLFSDTPPQILGLSPDLLHYQLYSVRMADGEPFREFLRRLRYVVVDESHTYLGAFGAGVTNLFRRLRVAVDRVSGDSSLLQWVFASATIGNPNEMALRLSGREATPERLVLIDKSGAASAGRTLLHLKPSNSANPDAAKIILSLLDKDLSGICFCNSRSAVKSLLSLIKQEAIRQGCGYLSDSVAVFYGSLKSDRRQDIIRQLQRGQVRFILSTSALEAGLDLPELDCCLIRGWPGSLMSFRQRIGRAGRRSPGLAIFLPVAQSPLDNYYSNNPQILLHGEAETVSMNPDYPVLLGKHLMACCVESGVPLHRLSEYFGERAGVIADALIEQGQLCVSRHGQLWGRGYPHKQISLRGSRTQTIQLIDSSTGEEFEEMSLDMAQREVYAGAIYTAQSVDGEICKFQSKNLDVEGLRASLIPIDPESNAFTIAQTDLDIQLLDLLAEPKTLNLSIAQGQLSLTLGWGKITSSVTGYKLCVKQYAPTCVNRSCRQYHQPLSGKSCSVCGQRLKSMELVTVIDEVEFEEPLQIQYQAPIVKVEANSAAVVAMIERVRQLKEQVRSAADVIPPLYASLWESSPEFIALHSMGHQIIFTVPLVVLSSSSDLNYVVVKEQGDETVGYFYDACEGGNGASEAIFHQFSKFSQKAYTLAIACDCEAGCPKCLHQHGCPQTNTGLNKQIGLFLLEAINRGSQDTVEDS</sequence>
<name>K9WQI0_9CYAN</name>
<protein>
    <submittedName>
        <fullName evidence="5">Helicase family protein with metal-binding cysteine cluster</fullName>
    </submittedName>
</protein>
<dbReference type="Proteomes" id="UP000010471">
    <property type="component" value="Plasmid pMIC7113.01"/>
</dbReference>
<gene>
    <name evidence="5" type="ORF">Mic7113_6464</name>
</gene>
<dbReference type="GO" id="GO:0005524">
    <property type="term" value="F:ATP binding"/>
    <property type="evidence" value="ECO:0007669"/>
    <property type="project" value="UniProtKB-KW"/>
</dbReference>
<keyword evidence="5" id="KW-0614">Plasmid</keyword>
<evidence type="ECO:0000256" key="2">
    <source>
        <dbReference type="ARBA" id="ARBA00022840"/>
    </source>
</evidence>
<evidence type="ECO:0000313" key="6">
    <source>
        <dbReference type="Proteomes" id="UP000010471"/>
    </source>
</evidence>
<dbReference type="AlphaFoldDB" id="K9WQI0"/>
<dbReference type="RefSeq" id="WP_015186171.1">
    <property type="nucleotide sequence ID" value="NC_019739.1"/>
</dbReference>
<dbReference type="Pfam" id="PF00271">
    <property type="entry name" value="Helicase_C"/>
    <property type="match status" value="1"/>
</dbReference>
<evidence type="ECO:0000256" key="1">
    <source>
        <dbReference type="ARBA" id="ARBA00022741"/>
    </source>
</evidence>
<dbReference type="SUPFAM" id="SSF52540">
    <property type="entry name" value="P-loop containing nucleoside triphosphate hydrolases"/>
    <property type="match status" value="1"/>
</dbReference>
<proteinExistence type="predicted"/>
<geneLocation type="plasmid" evidence="5 6">
    <name>pMIC7113.01</name>
</geneLocation>
<dbReference type="Pfam" id="PF09369">
    <property type="entry name" value="MZB"/>
    <property type="match status" value="1"/>
</dbReference>
<reference evidence="5 6" key="1">
    <citation type="submission" date="2012-06" db="EMBL/GenBank/DDBJ databases">
        <title>Finished plasmid 1 of genome of Microcoleus sp. PCC 7113.</title>
        <authorList>
            <consortium name="US DOE Joint Genome Institute"/>
            <person name="Gugger M."/>
            <person name="Coursin T."/>
            <person name="Rippka R."/>
            <person name="Tandeau De Marsac N."/>
            <person name="Huntemann M."/>
            <person name="Wei C.-L."/>
            <person name="Han J."/>
            <person name="Detter J.C."/>
            <person name="Han C."/>
            <person name="Tapia R."/>
            <person name="Chen A."/>
            <person name="Kyrpides N."/>
            <person name="Mavromatis K."/>
            <person name="Markowitz V."/>
            <person name="Szeto E."/>
            <person name="Ivanova N."/>
            <person name="Pagani I."/>
            <person name="Pati A."/>
            <person name="Goodwin L."/>
            <person name="Nordberg H.P."/>
            <person name="Cantor M.N."/>
            <person name="Hua S.X."/>
            <person name="Woyke T."/>
            <person name="Kerfeld C.A."/>
        </authorList>
    </citation>
    <scope>NUCLEOTIDE SEQUENCE [LARGE SCALE GENOMIC DNA]</scope>
    <source>
        <strain evidence="5 6">PCC 7113</strain>
        <plasmid evidence="5 6">pMIC7113.01</plasmid>
    </source>
</reference>
<dbReference type="Gene3D" id="3.40.50.300">
    <property type="entry name" value="P-loop containing nucleotide triphosphate hydrolases"/>
    <property type="match status" value="2"/>
</dbReference>
<dbReference type="InterPro" id="IPR014001">
    <property type="entry name" value="Helicase_ATP-bd"/>
</dbReference>
<evidence type="ECO:0000313" key="5">
    <source>
        <dbReference type="EMBL" id="AFZ22044.1"/>
    </source>
</evidence>
<evidence type="ECO:0000259" key="3">
    <source>
        <dbReference type="PROSITE" id="PS51192"/>
    </source>
</evidence>
<dbReference type="PROSITE" id="PS51194">
    <property type="entry name" value="HELICASE_CTER"/>
    <property type="match status" value="1"/>
</dbReference>
<dbReference type="OrthoDB" id="9774462at2"/>
<dbReference type="SMART" id="SM00490">
    <property type="entry name" value="HELICc"/>
    <property type="match status" value="1"/>
</dbReference>
<dbReference type="GO" id="GO:0043138">
    <property type="term" value="F:3'-5' DNA helicase activity"/>
    <property type="evidence" value="ECO:0007669"/>
    <property type="project" value="TreeGrafter"/>
</dbReference>
<dbReference type="InterPro" id="IPR011545">
    <property type="entry name" value="DEAD/DEAH_box_helicase_dom"/>
</dbReference>
<dbReference type="PANTHER" id="PTHR47957:SF3">
    <property type="entry name" value="ATP-DEPENDENT HELICASE HRQ1"/>
    <property type="match status" value="1"/>
</dbReference>